<sequence>MASPHLWTPSLEPRSIINSSKDVAINEAVALDKEEEEYEAQLLAMKIKSKRAPIVGVYKMRPNDYTDDEPLIPEDDDDSEYDEADDDDEEDDDEEEEDLDEDLEELDEEGDDDVEEGEESEYQYPNDDSTPILTSTSAPEELEFLASSESLPPTSPIGESLINISGRGSSTLEEFSFSMEQ</sequence>
<organism evidence="2 4">
    <name type="scientific">Glomus cerebriforme</name>
    <dbReference type="NCBI Taxonomy" id="658196"/>
    <lineage>
        <taxon>Eukaryota</taxon>
        <taxon>Fungi</taxon>
        <taxon>Fungi incertae sedis</taxon>
        <taxon>Mucoromycota</taxon>
        <taxon>Glomeromycotina</taxon>
        <taxon>Glomeromycetes</taxon>
        <taxon>Glomerales</taxon>
        <taxon>Glomeraceae</taxon>
        <taxon>Glomus</taxon>
    </lineage>
</organism>
<dbReference type="EMBL" id="QKYT01000707">
    <property type="protein sequence ID" value="RIA82087.1"/>
    <property type="molecule type" value="Genomic_DNA"/>
</dbReference>
<feature type="compositionally biased region" description="Polar residues" evidence="1">
    <location>
        <begin position="162"/>
        <end position="181"/>
    </location>
</feature>
<dbReference type="OrthoDB" id="2394338at2759"/>
<feature type="region of interest" description="Disordered" evidence="1">
    <location>
        <begin position="57"/>
        <end position="181"/>
    </location>
</feature>
<proteinExistence type="predicted"/>
<keyword evidence="4" id="KW-1185">Reference proteome</keyword>
<feature type="compositionally biased region" description="Acidic residues" evidence="1">
    <location>
        <begin position="65"/>
        <end position="121"/>
    </location>
</feature>
<comment type="caution">
    <text evidence="2">The sequence shown here is derived from an EMBL/GenBank/DDBJ whole genome shotgun (WGS) entry which is preliminary data.</text>
</comment>
<dbReference type="AlphaFoldDB" id="A0A397SDJ9"/>
<dbReference type="Proteomes" id="UP000265703">
    <property type="component" value="Unassembled WGS sequence"/>
</dbReference>
<name>A0A397SDJ9_9GLOM</name>
<evidence type="ECO:0000313" key="2">
    <source>
        <dbReference type="EMBL" id="RIA82087.1"/>
    </source>
</evidence>
<evidence type="ECO:0000256" key="1">
    <source>
        <dbReference type="SAM" id="MobiDB-lite"/>
    </source>
</evidence>
<dbReference type="EMBL" id="QKYT01000450">
    <property type="protein sequence ID" value="RIA85071.1"/>
    <property type="molecule type" value="Genomic_DNA"/>
</dbReference>
<protein>
    <submittedName>
        <fullName evidence="2">Uncharacterized protein</fullName>
    </submittedName>
</protein>
<reference evidence="2 4" key="1">
    <citation type="submission" date="2018-06" db="EMBL/GenBank/DDBJ databases">
        <title>Comparative genomics reveals the genomic features of Rhizophagus irregularis, R. cerebriforme, R. diaphanum and Gigaspora rosea, and their symbiotic lifestyle signature.</title>
        <authorList>
            <person name="Morin E."/>
            <person name="San Clemente H."/>
            <person name="Chen E.C.H."/>
            <person name="De La Providencia I."/>
            <person name="Hainaut M."/>
            <person name="Kuo A."/>
            <person name="Kohler A."/>
            <person name="Murat C."/>
            <person name="Tang N."/>
            <person name="Roy S."/>
            <person name="Loubradou J."/>
            <person name="Henrissat B."/>
            <person name="Grigoriev I.V."/>
            <person name="Corradi N."/>
            <person name="Roux C."/>
            <person name="Martin F.M."/>
        </authorList>
    </citation>
    <scope>NUCLEOTIDE SEQUENCE [LARGE SCALE GENOMIC DNA]</scope>
    <source>
        <strain evidence="2 4">DAOM 227022</strain>
    </source>
</reference>
<evidence type="ECO:0000313" key="3">
    <source>
        <dbReference type="EMBL" id="RIA85071.1"/>
    </source>
</evidence>
<evidence type="ECO:0000313" key="4">
    <source>
        <dbReference type="Proteomes" id="UP000265703"/>
    </source>
</evidence>
<gene>
    <name evidence="3" type="ORF">C1645_831361</name>
    <name evidence="2" type="ORF">C1645_835934</name>
</gene>
<accession>A0A397SDJ9</accession>
<feature type="compositionally biased region" description="Polar residues" evidence="1">
    <location>
        <begin position="126"/>
        <end position="136"/>
    </location>
</feature>